<keyword evidence="1" id="KW-0472">Membrane</keyword>
<dbReference type="OrthoDB" id="197461at2"/>
<sequence length="154" mass="18011">MKDKSHKRHIAKTITWRIVGTLDTILLAWLISGSPFTGLKIGFAEVITKMILYYFHERLWFKGEFSHSSGKWNSRRRHIAKTISWRIVGTMDTMLLAWIITGNPITGLKIGLAEVITKMVLYYLHERTWYKVDYGLQGRRNKTDEVLEVKEQVD</sequence>
<feature type="domain" description="DUF2061" evidence="2">
    <location>
        <begin position="10"/>
        <end position="60"/>
    </location>
</feature>
<evidence type="ECO:0000313" key="4">
    <source>
        <dbReference type="Proteomes" id="UP000219193"/>
    </source>
</evidence>
<protein>
    <submittedName>
        <fullName evidence="3">Uncharacterized membrane protein</fullName>
    </submittedName>
</protein>
<feature type="transmembrane region" description="Helical" evidence="1">
    <location>
        <begin position="14"/>
        <end position="31"/>
    </location>
</feature>
<evidence type="ECO:0000313" key="3">
    <source>
        <dbReference type="EMBL" id="SOC80352.1"/>
    </source>
</evidence>
<keyword evidence="1" id="KW-0812">Transmembrane</keyword>
<keyword evidence="1" id="KW-1133">Transmembrane helix</keyword>
<proteinExistence type="predicted"/>
<accession>A0A285X4V8</accession>
<name>A0A285X4V8_9FLAO</name>
<gene>
    <name evidence="3" type="ORF">SAMN06296241_1901</name>
</gene>
<organism evidence="3 4">
    <name type="scientific">Salinimicrobium sediminis</name>
    <dbReference type="NCBI Taxonomy" id="1343891"/>
    <lineage>
        <taxon>Bacteria</taxon>
        <taxon>Pseudomonadati</taxon>
        <taxon>Bacteroidota</taxon>
        <taxon>Flavobacteriia</taxon>
        <taxon>Flavobacteriales</taxon>
        <taxon>Flavobacteriaceae</taxon>
        <taxon>Salinimicrobium</taxon>
    </lineage>
</organism>
<evidence type="ECO:0000256" key="1">
    <source>
        <dbReference type="SAM" id="Phobius"/>
    </source>
</evidence>
<keyword evidence="4" id="KW-1185">Reference proteome</keyword>
<feature type="domain" description="DUF2061" evidence="2">
    <location>
        <begin position="79"/>
        <end position="129"/>
    </location>
</feature>
<evidence type="ECO:0000259" key="2">
    <source>
        <dbReference type="Pfam" id="PF09834"/>
    </source>
</evidence>
<dbReference type="Pfam" id="PF09834">
    <property type="entry name" value="DUF2061"/>
    <property type="match status" value="2"/>
</dbReference>
<dbReference type="RefSeq" id="WP_097056133.1">
    <property type="nucleotide sequence ID" value="NZ_OCMF01000002.1"/>
</dbReference>
<dbReference type="InterPro" id="IPR018638">
    <property type="entry name" value="DUF2061_membrane"/>
</dbReference>
<dbReference type="Proteomes" id="UP000219193">
    <property type="component" value="Unassembled WGS sequence"/>
</dbReference>
<dbReference type="EMBL" id="OCMF01000002">
    <property type="protein sequence ID" value="SOC80352.1"/>
    <property type="molecule type" value="Genomic_DNA"/>
</dbReference>
<reference evidence="4" key="1">
    <citation type="submission" date="2017-09" db="EMBL/GenBank/DDBJ databases">
        <authorList>
            <person name="Varghese N."/>
            <person name="Submissions S."/>
        </authorList>
    </citation>
    <scope>NUCLEOTIDE SEQUENCE [LARGE SCALE GENOMIC DNA]</scope>
    <source>
        <strain evidence="4">CGMCC 1.12641</strain>
    </source>
</reference>
<dbReference type="AlphaFoldDB" id="A0A285X4V8"/>